<dbReference type="RefSeq" id="WP_125294436.1">
    <property type="nucleotide sequence ID" value="NZ_DAIRID010000149.1"/>
</dbReference>
<proteinExistence type="predicted"/>
<dbReference type="InterPro" id="IPR015392">
    <property type="entry name" value="TehB/YeaR-like_dom"/>
</dbReference>
<dbReference type="InterPro" id="IPR014510">
    <property type="entry name" value="Tellurite-R_YeaR"/>
</dbReference>
<evidence type="ECO:0000313" key="3">
    <source>
        <dbReference type="Proteomes" id="UP000275331"/>
    </source>
</evidence>
<feature type="domain" description="TehB/YeaR-like" evidence="1">
    <location>
        <begin position="12"/>
        <end position="96"/>
    </location>
</feature>
<dbReference type="EMBL" id="RHXB01000012">
    <property type="protein sequence ID" value="RSE23869.1"/>
    <property type="molecule type" value="Genomic_DNA"/>
</dbReference>
<reference evidence="2 3" key="1">
    <citation type="submission" date="2018-10" db="EMBL/GenBank/DDBJ databases">
        <title>Transmission dynamics of multidrug resistant bacteria on intensive care unit surfaces.</title>
        <authorList>
            <person name="D'Souza A.W."/>
            <person name="Potter R.F."/>
            <person name="Wallace M."/>
            <person name="Shupe A."/>
            <person name="Patel S."/>
            <person name="Sun S."/>
            <person name="Gul D."/>
            <person name="Kwon J.H."/>
            <person name="Andleeb S."/>
            <person name="Burnham C.-A.D."/>
            <person name="Dantas G."/>
        </authorList>
    </citation>
    <scope>NUCLEOTIDE SEQUENCE [LARGE SCALE GENOMIC DNA]</scope>
    <source>
        <strain evidence="2 3">AS_373</strain>
    </source>
</reference>
<comment type="caution">
    <text evidence="2">The sequence shown here is derived from an EMBL/GenBank/DDBJ whole genome shotgun (WGS) entry which is preliminary data.</text>
</comment>
<dbReference type="Gene3D" id="2.60.120.10">
    <property type="entry name" value="Jelly Rolls"/>
    <property type="match status" value="1"/>
</dbReference>
<dbReference type="OrthoDB" id="6506618at2"/>
<evidence type="ECO:0000313" key="2">
    <source>
        <dbReference type="EMBL" id="RSE23869.1"/>
    </source>
</evidence>
<evidence type="ECO:0000259" key="1">
    <source>
        <dbReference type="Pfam" id="PF09313"/>
    </source>
</evidence>
<gene>
    <name evidence="2" type="ORF">EGT71_17155</name>
</gene>
<dbReference type="SUPFAM" id="SSF51197">
    <property type="entry name" value="Clavaminate synthase-like"/>
    <property type="match status" value="1"/>
</dbReference>
<protein>
    <submittedName>
        <fullName evidence="2">DUF1971 domain-containing protein</fullName>
    </submittedName>
</protein>
<organism evidence="2 3">
    <name type="scientific">Atlantibacter subterraneus</name>
    <dbReference type="NCBI Taxonomy" id="255519"/>
    <lineage>
        <taxon>Bacteria</taxon>
        <taxon>Pseudomonadati</taxon>
        <taxon>Pseudomonadota</taxon>
        <taxon>Gammaproteobacteria</taxon>
        <taxon>Enterobacterales</taxon>
        <taxon>Enterobacteriaceae</taxon>
        <taxon>Atlantibacter</taxon>
    </lineage>
</organism>
<accession>A0A3R9F1C4</accession>
<dbReference type="PIRSF" id="PIRSF020632">
    <property type="entry name" value="YeaR"/>
    <property type="match status" value="1"/>
</dbReference>
<dbReference type="AlphaFoldDB" id="A0A3R9F1C4"/>
<dbReference type="Pfam" id="PF09313">
    <property type="entry name" value="TehB-like"/>
    <property type="match status" value="1"/>
</dbReference>
<dbReference type="Proteomes" id="UP000275331">
    <property type="component" value="Unassembled WGS sequence"/>
</dbReference>
<sequence length="116" mass="13172">MLRIPANCIHTRSTPFWNKDSAPAGIFKRHLDTGTRPGVYPRLSVMQGAVKYYGFADGECPDPDSERVINAGEFGVFPPEKWHYIELLTDDTWFNVDFFVAPEVLLEGAKLRNVKK</sequence>
<name>A0A3R9F1C4_9ENTR</name>
<dbReference type="InterPro" id="IPR014710">
    <property type="entry name" value="RmlC-like_jellyroll"/>
</dbReference>